<dbReference type="GeneID" id="65916055"/>
<dbReference type="PANTHER" id="PTHR43110">
    <property type="entry name" value="THIOL PEROXIDASE"/>
    <property type="match status" value="1"/>
</dbReference>
<dbReference type="EMBL" id="CP042392">
    <property type="protein sequence ID" value="QEA52211.1"/>
    <property type="molecule type" value="Genomic_DNA"/>
</dbReference>
<dbReference type="EC" id="1.11.1.-" evidence="6"/>
<accession>A0A5B8TIF3</accession>
<feature type="domain" description="Thioredoxin" evidence="5">
    <location>
        <begin position="17"/>
        <end position="162"/>
    </location>
</feature>
<dbReference type="PANTHER" id="PTHR43110:SF1">
    <property type="entry name" value="THIOL PEROXIDASE"/>
    <property type="match status" value="1"/>
</dbReference>
<sequence>MNVTMHGDPLTTVGEAPEVGAQLPDFKLHNNAGQTLTTADFKGQTTLISVIPNINTSVCSVQTKHFNADADKVPNIRFVTISTNTTAEQADWCAAEGVTKMEMLSDIDEEFGRAMGVFVPEAGINTRSIFIVDADGKIRYRELIHEQTNEPDYSAALDFLATL</sequence>
<dbReference type="Pfam" id="PF00578">
    <property type="entry name" value="AhpC-TSA"/>
    <property type="match status" value="1"/>
</dbReference>
<name>A0A5B8TIF3_9LACO</name>
<dbReference type="Gene3D" id="3.40.30.10">
    <property type="entry name" value="Glutaredoxin"/>
    <property type="match status" value="1"/>
</dbReference>
<keyword evidence="4" id="KW-0676">Redox-active center</keyword>
<evidence type="ECO:0000256" key="3">
    <source>
        <dbReference type="ARBA" id="ARBA00023157"/>
    </source>
</evidence>
<dbReference type="Proteomes" id="UP000321772">
    <property type="component" value="Chromosome"/>
</dbReference>
<dbReference type="RefSeq" id="WP_010011540.1">
    <property type="nucleotide sequence ID" value="NZ_CP042392.1"/>
</dbReference>
<proteinExistence type="predicted"/>
<evidence type="ECO:0000313" key="7">
    <source>
        <dbReference type="Proteomes" id="UP000321772"/>
    </source>
</evidence>
<gene>
    <name evidence="6" type="ORF">FGL77_01975</name>
</gene>
<evidence type="ECO:0000256" key="1">
    <source>
        <dbReference type="ARBA" id="ARBA00022559"/>
    </source>
</evidence>
<dbReference type="GO" id="GO:0008379">
    <property type="term" value="F:thioredoxin peroxidase activity"/>
    <property type="evidence" value="ECO:0007669"/>
    <property type="project" value="InterPro"/>
</dbReference>
<dbReference type="SUPFAM" id="SSF52833">
    <property type="entry name" value="Thioredoxin-like"/>
    <property type="match status" value="1"/>
</dbReference>
<keyword evidence="3" id="KW-1015">Disulfide bond</keyword>
<evidence type="ECO:0000259" key="5">
    <source>
        <dbReference type="PROSITE" id="PS51352"/>
    </source>
</evidence>
<dbReference type="CDD" id="cd03014">
    <property type="entry name" value="PRX_Atyp2cys"/>
    <property type="match status" value="1"/>
</dbReference>
<dbReference type="InterPro" id="IPR000866">
    <property type="entry name" value="AhpC/TSA"/>
</dbReference>
<keyword evidence="6" id="KW-0560">Oxidoreductase</keyword>
<dbReference type="InterPro" id="IPR036249">
    <property type="entry name" value="Thioredoxin-like_sf"/>
</dbReference>
<evidence type="ECO:0000313" key="6">
    <source>
        <dbReference type="EMBL" id="QEA52211.1"/>
    </source>
</evidence>
<protein>
    <submittedName>
        <fullName evidence="6">Thiol peroxidase</fullName>
        <ecNumber evidence="6">1.11.1.-</ecNumber>
    </submittedName>
</protein>
<organism evidence="6 7">
    <name type="scientific">Loigolactobacillus coryniformis</name>
    <dbReference type="NCBI Taxonomy" id="1610"/>
    <lineage>
        <taxon>Bacteria</taxon>
        <taxon>Bacillati</taxon>
        <taxon>Bacillota</taxon>
        <taxon>Bacilli</taxon>
        <taxon>Lactobacillales</taxon>
        <taxon>Lactobacillaceae</taxon>
        <taxon>Loigolactobacillus</taxon>
    </lineage>
</organism>
<dbReference type="InterPro" id="IPR002065">
    <property type="entry name" value="TPX"/>
</dbReference>
<dbReference type="InterPro" id="IPR050455">
    <property type="entry name" value="Tpx_Peroxidase_subfamily"/>
</dbReference>
<dbReference type="PROSITE" id="PS51352">
    <property type="entry name" value="THIOREDOXIN_2"/>
    <property type="match status" value="1"/>
</dbReference>
<dbReference type="NCBIfam" id="NF001808">
    <property type="entry name" value="PRK00522.1"/>
    <property type="match status" value="1"/>
</dbReference>
<keyword evidence="1 6" id="KW-0575">Peroxidase</keyword>
<dbReference type="AlphaFoldDB" id="A0A5B8TIF3"/>
<evidence type="ECO:0000256" key="2">
    <source>
        <dbReference type="ARBA" id="ARBA00022862"/>
    </source>
</evidence>
<keyword evidence="2" id="KW-0049">Antioxidant</keyword>
<reference evidence="6 7" key="1">
    <citation type="submission" date="2019-06" db="EMBL/GenBank/DDBJ databases">
        <title>Genome analyses of bacteria isolated from kimchi.</title>
        <authorList>
            <person name="Lee S."/>
            <person name="Ahn S."/>
            <person name="Roh S."/>
        </authorList>
    </citation>
    <scope>NUCLEOTIDE SEQUENCE [LARGE SCALE GENOMIC DNA]</scope>
    <source>
        <strain evidence="6 7">CBA3616</strain>
    </source>
</reference>
<dbReference type="InterPro" id="IPR013766">
    <property type="entry name" value="Thioredoxin_domain"/>
</dbReference>
<evidence type="ECO:0000256" key="4">
    <source>
        <dbReference type="ARBA" id="ARBA00023284"/>
    </source>
</evidence>